<keyword evidence="4" id="KW-1185">Reference proteome</keyword>
<dbReference type="AlphaFoldDB" id="A0A2Z7BMI1"/>
<dbReference type="EMBL" id="KV004556">
    <property type="protein sequence ID" value="KZV35544.1"/>
    <property type="molecule type" value="Genomic_DNA"/>
</dbReference>
<feature type="compositionally biased region" description="Polar residues" evidence="1">
    <location>
        <begin position="163"/>
        <end position="180"/>
    </location>
</feature>
<protein>
    <submittedName>
        <fullName evidence="3">Uncharacterized protein</fullName>
    </submittedName>
</protein>
<evidence type="ECO:0000256" key="2">
    <source>
        <dbReference type="SAM" id="Phobius"/>
    </source>
</evidence>
<reference evidence="3 4" key="1">
    <citation type="journal article" date="2015" name="Proc. Natl. Acad. Sci. U.S.A.">
        <title>The resurrection genome of Boea hygrometrica: A blueprint for survival of dehydration.</title>
        <authorList>
            <person name="Xiao L."/>
            <person name="Yang G."/>
            <person name="Zhang L."/>
            <person name="Yang X."/>
            <person name="Zhao S."/>
            <person name="Ji Z."/>
            <person name="Zhou Q."/>
            <person name="Hu M."/>
            <person name="Wang Y."/>
            <person name="Chen M."/>
            <person name="Xu Y."/>
            <person name="Jin H."/>
            <person name="Xiao X."/>
            <person name="Hu G."/>
            <person name="Bao F."/>
            <person name="Hu Y."/>
            <person name="Wan P."/>
            <person name="Li L."/>
            <person name="Deng X."/>
            <person name="Kuang T."/>
            <person name="Xiang C."/>
            <person name="Zhu J.K."/>
            <person name="Oliver M.J."/>
            <person name="He Y."/>
        </authorList>
    </citation>
    <scope>NUCLEOTIDE SEQUENCE [LARGE SCALE GENOMIC DNA]</scope>
    <source>
        <strain evidence="4">cv. XS01</strain>
    </source>
</reference>
<keyword evidence="2" id="KW-0472">Membrane</keyword>
<proteinExistence type="predicted"/>
<gene>
    <name evidence="3" type="ORF">F511_18353</name>
</gene>
<keyword evidence="2" id="KW-1133">Transmembrane helix</keyword>
<dbReference type="Proteomes" id="UP000250235">
    <property type="component" value="Unassembled WGS sequence"/>
</dbReference>
<sequence>MDMCSCLLFCDAVYIVLLSVAFCCTAYTHLLLFQISCSRALCLLIERARVFVEARGEMRYGSYPLSLNMAITDLSSRDKCVYATDAMFNTETYTIHKAYTAASIITHAQSKAVKQAHIRTSSLLCYNYYNRVPSNEDLTPAKPKIDTNSGIVTQKPRIGSYKLNPSLSYPSNTTEGSKQSTRLEKGDVLAHLTSFKQASKSSTKRSVLARGVHRYHSHFNRSYLPSAIGEDKWRSMSYRRVGREIGTGPPLDHQELKFSKLCVLRVGGTTAGVGG</sequence>
<organism evidence="3 4">
    <name type="scientific">Dorcoceras hygrometricum</name>
    <dbReference type="NCBI Taxonomy" id="472368"/>
    <lineage>
        <taxon>Eukaryota</taxon>
        <taxon>Viridiplantae</taxon>
        <taxon>Streptophyta</taxon>
        <taxon>Embryophyta</taxon>
        <taxon>Tracheophyta</taxon>
        <taxon>Spermatophyta</taxon>
        <taxon>Magnoliopsida</taxon>
        <taxon>eudicotyledons</taxon>
        <taxon>Gunneridae</taxon>
        <taxon>Pentapetalae</taxon>
        <taxon>asterids</taxon>
        <taxon>lamiids</taxon>
        <taxon>Lamiales</taxon>
        <taxon>Gesneriaceae</taxon>
        <taxon>Didymocarpoideae</taxon>
        <taxon>Trichosporeae</taxon>
        <taxon>Loxocarpinae</taxon>
        <taxon>Dorcoceras</taxon>
    </lineage>
</organism>
<evidence type="ECO:0000313" key="3">
    <source>
        <dbReference type="EMBL" id="KZV35544.1"/>
    </source>
</evidence>
<evidence type="ECO:0000256" key="1">
    <source>
        <dbReference type="SAM" id="MobiDB-lite"/>
    </source>
</evidence>
<evidence type="ECO:0000313" key="4">
    <source>
        <dbReference type="Proteomes" id="UP000250235"/>
    </source>
</evidence>
<feature type="transmembrane region" description="Helical" evidence="2">
    <location>
        <begin position="12"/>
        <end position="33"/>
    </location>
</feature>
<name>A0A2Z7BMI1_9LAMI</name>
<keyword evidence="2" id="KW-0812">Transmembrane</keyword>
<feature type="region of interest" description="Disordered" evidence="1">
    <location>
        <begin position="162"/>
        <end position="182"/>
    </location>
</feature>
<accession>A0A2Z7BMI1</accession>